<evidence type="ECO:0000313" key="10">
    <source>
        <dbReference type="Proteomes" id="UP001197247"/>
    </source>
</evidence>
<keyword evidence="2 7" id="KW-0813">Transport</keyword>
<gene>
    <name evidence="9" type="ORF">KIH74_18330</name>
</gene>
<dbReference type="CDD" id="cd06261">
    <property type="entry name" value="TM_PBP2"/>
    <property type="match status" value="1"/>
</dbReference>
<evidence type="ECO:0000256" key="6">
    <source>
        <dbReference type="ARBA" id="ARBA00023136"/>
    </source>
</evidence>
<comment type="subcellular location">
    <subcellularLocation>
        <location evidence="1 7">Cell membrane</location>
        <topology evidence="1 7">Multi-pass membrane protein</topology>
    </subcellularLocation>
</comment>
<dbReference type="PANTHER" id="PTHR43227">
    <property type="entry name" value="BLL4140 PROTEIN"/>
    <property type="match status" value="1"/>
</dbReference>
<sequence length="289" mass="32314">MPYALLLPAALVLALVLGYPFARLVVLSMQKFGLKQQFGAPPDWVGAANYTTILQDTQFWHVLYRTVGFCFAAVVLTMVLGMLVALLTRRVGRVLRLALIVSLLLAWAMPPLSATVVWQWLFDTQYGLVNWLLTALGGDFHGHSWLTNPWSFFGVALIIVVWMGIPFVAFTLYAGLTQVPGEVLEAAQLDGANAWQRFRHVIMPFLRPVVLILTALSVLWDFRVFTQIYVLQKAGGISRDTNLLGVYAYRVAFGENKFDLGAAVAVVMVLITLGFTVFYLRQITRQEEL</sequence>
<comment type="similarity">
    <text evidence="7">Belongs to the binding-protein-dependent transport system permease family.</text>
</comment>
<feature type="transmembrane region" description="Helical" evidence="7">
    <location>
        <begin position="94"/>
        <end position="121"/>
    </location>
</feature>
<keyword evidence="4 7" id="KW-0812">Transmembrane</keyword>
<evidence type="ECO:0000313" key="9">
    <source>
        <dbReference type="EMBL" id="MBT0770903.1"/>
    </source>
</evidence>
<proteinExistence type="inferred from homology"/>
<feature type="transmembrane region" description="Helical" evidence="7">
    <location>
        <begin position="205"/>
        <end position="222"/>
    </location>
</feature>
<feature type="domain" description="ABC transmembrane type-1" evidence="8">
    <location>
        <begin position="63"/>
        <end position="279"/>
    </location>
</feature>
<feature type="transmembrane region" description="Helical" evidence="7">
    <location>
        <begin position="150"/>
        <end position="174"/>
    </location>
</feature>
<dbReference type="EMBL" id="JAHBAY010000007">
    <property type="protein sequence ID" value="MBT0770903.1"/>
    <property type="molecule type" value="Genomic_DNA"/>
</dbReference>
<keyword evidence="10" id="KW-1185">Reference proteome</keyword>
<evidence type="ECO:0000256" key="3">
    <source>
        <dbReference type="ARBA" id="ARBA00022475"/>
    </source>
</evidence>
<evidence type="ECO:0000256" key="1">
    <source>
        <dbReference type="ARBA" id="ARBA00004651"/>
    </source>
</evidence>
<accession>A0ABS5TJ87</accession>
<name>A0ABS5TJ87_9ACTN</name>
<dbReference type="Gene3D" id="1.10.3720.10">
    <property type="entry name" value="MetI-like"/>
    <property type="match status" value="1"/>
</dbReference>
<dbReference type="InterPro" id="IPR000515">
    <property type="entry name" value="MetI-like"/>
</dbReference>
<evidence type="ECO:0000256" key="7">
    <source>
        <dbReference type="RuleBase" id="RU363032"/>
    </source>
</evidence>
<dbReference type="Proteomes" id="UP001197247">
    <property type="component" value="Unassembled WGS sequence"/>
</dbReference>
<dbReference type="PROSITE" id="PS50928">
    <property type="entry name" value="ABC_TM1"/>
    <property type="match status" value="1"/>
</dbReference>
<evidence type="ECO:0000256" key="4">
    <source>
        <dbReference type="ARBA" id="ARBA00022692"/>
    </source>
</evidence>
<comment type="caution">
    <text evidence="9">The sequence shown here is derived from an EMBL/GenBank/DDBJ whole genome shotgun (WGS) entry which is preliminary data.</text>
</comment>
<feature type="transmembrane region" description="Helical" evidence="7">
    <location>
        <begin position="62"/>
        <end position="87"/>
    </location>
</feature>
<keyword evidence="5 7" id="KW-1133">Transmembrane helix</keyword>
<dbReference type="InterPro" id="IPR035906">
    <property type="entry name" value="MetI-like_sf"/>
</dbReference>
<protein>
    <submittedName>
        <fullName evidence="9">Sugar ABC transporter permease</fullName>
    </submittedName>
</protein>
<evidence type="ECO:0000259" key="8">
    <source>
        <dbReference type="PROSITE" id="PS50928"/>
    </source>
</evidence>
<feature type="transmembrane region" description="Helical" evidence="7">
    <location>
        <begin position="260"/>
        <end position="280"/>
    </location>
</feature>
<dbReference type="RefSeq" id="WP_214157192.1">
    <property type="nucleotide sequence ID" value="NZ_JAHBAY010000007.1"/>
</dbReference>
<dbReference type="Pfam" id="PF00528">
    <property type="entry name" value="BPD_transp_1"/>
    <property type="match status" value="1"/>
</dbReference>
<keyword evidence="6 7" id="KW-0472">Membrane</keyword>
<dbReference type="InterPro" id="IPR050809">
    <property type="entry name" value="UgpAE/MalFG_permease"/>
</dbReference>
<evidence type="ECO:0000256" key="5">
    <source>
        <dbReference type="ARBA" id="ARBA00022989"/>
    </source>
</evidence>
<dbReference type="SUPFAM" id="SSF161098">
    <property type="entry name" value="MetI-like"/>
    <property type="match status" value="1"/>
</dbReference>
<reference evidence="9 10" key="1">
    <citation type="submission" date="2021-05" db="EMBL/GenBank/DDBJ databases">
        <title>Kineosporia and Streptomyces sp. nov. two new marine actinobacteria isolated from Coral.</title>
        <authorList>
            <person name="Buangrab K."/>
            <person name="Sutthacheep M."/>
            <person name="Yeemin T."/>
            <person name="Harunari E."/>
            <person name="Igarashi Y."/>
            <person name="Kanchanasin P."/>
            <person name="Tanasupawat S."/>
            <person name="Phongsopitanun W."/>
        </authorList>
    </citation>
    <scope>NUCLEOTIDE SEQUENCE [LARGE SCALE GENOMIC DNA]</scope>
    <source>
        <strain evidence="9 10">J2-2</strain>
    </source>
</reference>
<evidence type="ECO:0000256" key="2">
    <source>
        <dbReference type="ARBA" id="ARBA00022448"/>
    </source>
</evidence>
<keyword evidence="3" id="KW-1003">Cell membrane</keyword>
<dbReference type="PANTHER" id="PTHR43227:SF8">
    <property type="entry name" value="DIACETYLCHITOBIOSE UPTAKE SYSTEM PERMEASE PROTEIN DASB"/>
    <property type="match status" value="1"/>
</dbReference>
<organism evidence="9 10">
    <name type="scientific">Kineosporia corallincola</name>
    <dbReference type="NCBI Taxonomy" id="2835133"/>
    <lineage>
        <taxon>Bacteria</taxon>
        <taxon>Bacillati</taxon>
        <taxon>Actinomycetota</taxon>
        <taxon>Actinomycetes</taxon>
        <taxon>Kineosporiales</taxon>
        <taxon>Kineosporiaceae</taxon>
        <taxon>Kineosporia</taxon>
    </lineage>
</organism>